<dbReference type="PANTHER" id="PTHR31088:SF9">
    <property type="entry name" value="PHAGE SHOCK PROTEIN A"/>
    <property type="match status" value="1"/>
</dbReference>
<comment type="caution">
    <text evidence="3">The sequence shown here is derived from an EMBL/GenBank/DDBJ whole genome shotgun (WGS) entry which is preliminary data.</text>
</comment>
<evidence type="ECO:0000256" key="2">
    <source>
        <dbReference type="SAM" id="Coils"/>
    </source>
</evidence>
<dbReference type="STRING" id="1006004.GBAG_0317"/>
<dbReference type="Pfam" id="PF04012">
    <property type="entry name" value="PspA_IM30"/>
    <property type="match status" value="1"/>
</dbReference>
<evidence type="ECO:0000313" key="4">
    <source>
        <dbReference type="Proteomes" id="UP000028653"/>
    </source>
</evidence>
<dbReference type="eggNOG" id="COG1842">
    <property type="taxonomic scope" value="Bacteria"/>
</dbReference>
<reference evidence="3 4" key="1">
    <citation type="submission" date="2014-05" db="EMBL/GenBank/DDBJ databases">
        <title>ATOL: Assembling a taxonomically balanced genome-scale reconstruction of the evolutionary history of the Enterobacteriaceae.</title>
        <authorList>
            <person name="Plunkett G.III."/>
            <person name="Neeno-Eckwall E.C."/>
            <person name="Glasner J.D."/>
            <person name="Perna N.T."/>
        </authorList>
    </citation>
    <scope>NUCLEOTIDE SEQUENCE [LARGE SCALE GENOMIC DNA]</scope>
    <source>
        <strain evidence="3 4">ATCC 33320</strain>
    </source>
</reference>
<gene>
    <name evidence="3" type="ORF">GBAG_0317</name>
</gene>
<evidence type="ECO:0000256" key="1">
    <source>
        <dbReference type="ARBA" id="ARBA00043985"/>
    </source>
</evidence>
<accession>A0A085GKT2</accession>
<protein>
    <submittedName>
        <fullName evidence="3">PspA/IM30 family protein</fullName>
    </submittedName>
</protein>
<dbReference type="Proteomes" id="UP000028653">
    <property type="component" value="Unassembled WGS sequence"/>
</dbReference>
<evidence type="ECO:0000313" key="3">
    <source>
        <dbReference type="EMBL" id="KFC84327.1"/>
    </source>
</evidence>
<dbReference type="InterPro" id="IPR007157">
    <property type="entry name" value="PspA_VIPP1"/>
</dbReference>
<name>A0A085GKT2_9ENTR</name>
<comment type="similarity">
    <text evidence="1">Belongs to the PspA/Vipp/IM30 family.</text>
</comment>
<dbReference type="RefSeq" id="WP_034492803.1">
    <property type="nucleotide sequence ID" value="NZ_JMPI01000010.1"/>
</dbReference>
<proteinExistence type="inferred from homology"/>
<keyword evidence="2" id="KW-0175">Coiled coil</keyword>
<sequence>MGILKKLFTIGKSVVADVEDNLEESQGIRLLEQHIRDARNELDKAGKSRVDLLARVRMSKAKLAGLHERQATLELSAVQAMEKQADEALLQEVAEEIARLDDAISTEEKLLKNLESSQQAVEQAVKATGSRIAQFEQQLEMIKATEATQRAQQAVTASSLGATTNVATAAESLKRIKARQAERQAKLDAIDELEKVNSGTSLDEKLAEAGIGNNNRTSADDVLARLRKKSRS</sequence>
<dbReference type="OrthoDB" id="8844617at2"/>
<dbReference type="PANTHER" id="PTHR31088">
    <property type="entry name" value="MEMBRANE-ASSOCIATED PROTEIN VIPP1, CHLOROPLASTIC"/>
    <property type="match status" value="1"/>
</dbReference>
<keyword evidence="4" id="KW-1185">Reference proteome</keyword>
<organism evidence="3 4">
    <name type="scientific">Buttiauxella agrestis ATCC 33320</name>
    <dbReference type="NCBI Taxonomy" id="1006004"/>
    <lineage>
        <taxon>Bacteria</taxon>
        <taxon>Pseudomonadati</taxon>
        <taxon>Pseudomonadota</taxon>
        <taxon>Gammaproteobacteria</taxon>
        <taxon>Enterobacterales</taxon>
        <taxon>Enterobacteriaceae</taxon>
        <taxon>Buttiauxella</taxon>
    </lineage>
</organism>
<feature type="coiled-coil region" evidence="2">
    <location>
        <begin position="83"/>
        <end position="124"/>
    </location>
</feature>
<dbReference type="EMBL" id="JMPI01000010">
    <property type="protein sequence ID" value="KFC84327.1"/>
    <property type="molecule type" value="Genomic_DNA"/>
</dbReference>
<dbReference type="AlphaFoldDB" id="A0A085GKT2"/>